<organism evidence="2">
    <name type="scientific">Gibberella zeae</name>
    <name type="common">Wheat head blight fungus</name>
    <name type="synonym">Fusarium graminearum</name>
    <dbReference type="NCBI Taxonomy" id="5518"/>
    <lineage>
        <taxon>Eukaryota</taxon>
        <taxon>Fungi</taxon>
        <taxon>Dikarya</taxon>
        <taxon>Ascomycota</taxon>
        <taxon>Pezizomycotina</taxon>
        <taxon>Sordariomycetes</taxon>
        <taxon>Hypocreomycetidae</taxon>
        <taxon>Hypocreales</taxon>
        <taxon>Nectriaceae</taxon>
        <taxon>Fusarium</taxon>
    </lineage>
</organism>
<evidence type="ECO:0000313" key="2">
    <source>
        <dbReference type="EMBL" id="VIO60332.1"/>
    </source>
</evidence>
<evidence type="ECO:0000313" key="1">
    <source>
        <dbReference type="EMBL" id="CAG1967200.1"/>
    </source>
</evidence>
<reference evidence="1" key="2">
    <citation type="submission" date="2021-03" db="EMBL/GenBank/DDBJ databases">
        <authorList>
            <person name="Alouane T."/>
            <person name="Langin T."/>
            <person name="Bonhomme L."/>
        </authorList>
    </citation>
    <scope>NUCLEOTIDE SEQUENCE</scope>
    <source>
        <strain evidence="1">MDC_Fg202</strain>
    </source>
</reference>
<protein>
    <submittedName>
        <fullName evidence="2">Uncharacterized protein</fullName>
    </submittedName>
</protein>
<name>A0A4E9EDR1_GIBZA</name>
<dbReference type="EMBL" id="CAJPIJ010000075">
    <property type="protein sequence ID" value="CAG1967200.1"/>
    <property type="molecule type" value="Genomic_DNA"/>
</dbReference>
<dbReference type="Proteomes" id="UP000746612">
    <property type="component" value="Unassembled WGS sequence"/>
</dbReference>
<proteinExistence type="predicted"/>
<dbReference type="EMBL" id="CAAKMV010000144">
    <property type="protein sequence ID" value="VIO60332.1"/>
    <property type="molecule type" value="Genomic_DNA"/>
</dbReference>
<sequence>MCGYSFDKKKLPKVINTLTVPRINIKLLSISRTLPVNSQLNTYSVLQFLYPIQSFIMHVSKLIAFGAMFLAVDAFKCAVGQQGSCTYVESDAKQHRCAIKCSYKGGYAKCTCPQYYPRNDKKWPYGGKHACISTPQYVDRFNCTELETLRLLEVTGLLMMWQSRRSLRIFWESPRRKGVNDGESHPRLRHTEV</sequence>
<accession>A0A4E9EDR1</accession>
<gene>
    <name evidence="2" type="ORF">FUG_LOCUS397465</name>
    <name evidence="1" type="ORF">MDCFG202_LOCUS48312</name>
</gene>
<reference evidence="2" key="1">
    <citation type="submission" date="2019-04" db="EMBL/GenBank/DDBJ databases">
        <authorList>
            <person name="Melise S."/>
            <person name="Noan J."/>
            <person name="Okalmin O."/>
        </authorList>
    </citation>
    <scope>NUCLEOTIDE SEQUENCE</scope>
    <source>
        <strain evidence="2">FN9</strain>
    </source>
</reference>
<dbReference type="AlphaFoldDB" id="A0A4E9EDR1"/>